<dbReference type="OrthoDB" id="6637767at2"/>
<dbReference type="InterPro" id="IPR044548">
    <property type="entry name" value="AF0060_NTP-PPase_MazG-like"/>
</dbReference>
<proteinExistence type="predicted"/>
<dbReference type="RefSeq" id="WP_045332302.1">
    <property type="nucleotide sequence ID" value="NZ_CABGGW010000049.1"/>
</dbReference>
<organism evidence="1 2">
    <name type="scientific">Klebsiella huaxiensis</name>
    <dbReference type="NCBI Taxonomy" id="2153354"/>
    <lineage>
        <taxon>Bacteria</taxon>
        <taxon>Pseudomonadati</taxon>
        <taxon>Pseudomonadota</taxon>
        <taxon>Gammaproteobacteria</taxon>
        <taxon>Enterobacterales</taxon>
        <taxon>Enterobacteriaceae</taxon>
        <taxon>Klebsiella/Raoultella group</taxon>
        <taxon>Klebsiella</taxon>
    </lineage>
</organism>
<name>A0A564MZR8_9ENTR</name>
<dbReference type="EMBL" id="CABGGW010000049">
    <property type="protein sequence ID" value="VUS99340.1"/>
    <property type="molecule type" value="Genomic_DNA"/>
</dbReference>
<dbReference type="Proteomes" id="UP000317374">
    <property type="component" value="Unassembled WGS sequence"/>
</dbReference>
<evidence type="ECO:0000313" key="2">
    <source>
        <dbReference type="Proteomes" id="UP000317374"/>
    </source>
</evidence>
<evidence type="ECO:0000313" key="1">
    <source>
        <dbReference type="EMBL" id="VUS99340.1"/>
    </source>
</evidence>
<dbReference type="CDD" id="cd11533">
    <property type="entry name" value="NTP-PPase_Af0060_like"/>
    <property type="match status" value="1"/>
</dbReference>
<accession>A0A564MZR8</accession>
<dbReference type="AlphaFoldDB" id="A0A564MZR8"/>
<sequence>MKNKRLASKAIMSVLAEMDRQDEKWGANRDLDPFLWAAILGEEVGEFNQSILHDFYGGKHAGTAREEMVQIAAVAMQIIEFYDRKS</sequence>
<gene>
    <name evidence="1" type="ORF">SB6422_03359</name>
</gene>
<reference evidence="1 2" key="1">
    <citation type="submission" date="2019-07" db="EMBL/GenBank/DDBJ databases">
        <authorList>
            <person name="Brisse S."/>
            <person name="Rodrigues C."/>
            <person name="Thorpe H."/>
        </authorList>
    </citation>
    <scope>NUCLEOTIDE SEQUENCE [LARGE SCALE GENOMIC DNA]</scope>
    <source>
        <strain evidence="1">SB6422</strain>
    </source>
</reference>
<protein>
    <submittedName>
        <fullName evidence="1">Uncharacterized protein</fullName>
    </submittedName>
</protein>